<organism evidence="3 4">
    <name type="scientific">Paraburkholderia humisilvae</name>
    <dbReference type="NCBI Taxonomy" id="627669"/>
    <lineage>
        <taxon>Bacteria</taxon>
        <taxon>Pseudomonadati</taxon>
        <taxon>Pseudomonadota</taxon>
        <taxon>Betaproteobacteria</taxon>
        <taxon>Burkholderiales</taxon>
        <taxon>Burkholderiaceae</taxon>
        <taxon>Paraburkholderia</taxon>
    </lineage>
</organism>
<dbReference type="InterPro" id="IPR016169">
    <property type="entry name" value="FAD-bd_PCMH_sub2"/>
</dbReference>
<evidence type="ECO:0000313" key="4">
    <source>
        <dbReference type="Proteomes" id="UP000494363"/>
    </source>
</evidence>
<dbReference type="EMBL" id="CADIKH010000015">
    <property type="protein sequence ID" value="CAB3759653.1"/>
    <property type="molecule type" value="Genomic_DNA"/>
</dbReference>
<gene>
    <name evidence="3" type="ORF">LMG29542_03638</name>
</gene>
<evidence type="ECO:0000313" key="3">
    <source>
        <dbReference type="EMBL" id="CAB3759653.1"/>
    </source>
</evidence>
<dbReference type="InterPro" id="IPR006094">
    <property type="entry name" value="Oxid_FAD_bind_N"/>
</dbReference>
<sequence length="209" mass="23456">MPVPVLRHRDGTPVGEFDIESLRYFLHGTILSPGEHAYEEACKNIPSDSLPGIFARCQDRFDVGWVVKFARAHDIPLAVMNCRDESIVASPYQDRLVVDLAMMDRVAVLPEVQIVYAEAGASLIDVENKARRRGLTLPGILMPTRLDIAVSSIDWPRNKDDLNNSFLLACEGVTARGDYFVASSDTVLETSDRNWFKVVTSFAFRARRR</sequence>
<evidence type="ECO:0000259" key="2">
    <source>
        <dbReference type="Pfam" id="PF01565"/>
    </source>
</evidence>
<dbReference type="Pfam" id="PF01565">
    <property type="entry name" value="FAD_binding_4"/>
    <property type="match status" value="1"/>
</dbReference>
<keyword evidence="4" id="KW-1185">Reference proteome</keyword>
<accession>A0A6J5E025</accession>
<dbReference type="InterPro" id="IPR036318">
    <property type="entry name" value="FAD-bd_PCMH-like_sf"/>
</dbReference>
<keyword evidence="1" id="KW-0285">Flavoprotein</keyword>
<keyword evidence="1" id="KW-0274">FAD</keyword>
<proteinExistence type="predicted"/>
<dbReference type="RefSeq" id="WP_175227821.1">
    <property type="nucleotide sequence ID" value="NZ_CADIKH010000015.1"/>
</dbReference>
<dbReference type="GO" id="GO:0050660">
    <property type="term" value="F:flavin adenine dinucleotide binding"/>
    <property type="evidence" value="ECO:0007669"/>
    <property type="project" value="InterPro"/>
</dbReference>
<evidence type="ECO:0000256" key="1">
    <source>
        <dbReference type="ARBA" id="ARBA00022827"/>
    </source>
</evidence>
<dbReference type="SUPFAM" id="SSF56176">
    <property type="entry name" value="FAD-binding/transporter-associated domain-like"/>
    <property type="match status" value="1"/>
</dbReference>
<dbReference type="AlphaFoldDB" id="A0A6J5E025"/>
<feature type="domain" description="FAD linked oxidase N-terminal" evidence="2">
    <location>
        <begin position="53"/>
        <end position="138"/>
    </location>
</feature>
<dbReference type="Gene3D" id="3.30.465.10">
    <property type="match status" value="1"/>
</dbReference>
<reference evidence="3 4" key="1">
    <citation type="submission" date="2020-04" db="EMBL/GenBank/DDBJ databases">
        <authorList>
            <person name="De Canck E."/>
        </authorList>
    </citation>
    <scope>NUCLEOTIDE SEQUENCE [LARGE SCALE GENOMIC DNA]</scope>
    <source>
        <strain evidence="3 4">LMG 29542</strain>
    </source>
</reference>
<protein>
    <recommendedName>
        <fullName evidence="2">FAD linked oxidase N-terminal domain-containing protein</fullName>
    </recommendedName>
</protein>
<dbReference type="Proteomes" id="UP000494363">
    <property type="component" value="Unassembled WGS sequence"/>
</dbReference>
<name>A0A6J5E025_9BURK</name>